<dbReference type="Proteomes" id="UP000008311">
    <property type="component" value="Unassembled WGS sequence"/>
</dbReference>
<dbReference type="NCBIfam" id="TIGR01640">
    <property type="entry name" value="F_box_assoc_1"/>
    <property type="match status" value="1"/>
</dbReference>
<gene>
    <name evidence="2" type="ORF">RCOM_1255970</name>
</gene>
<evidence type="ECO:0000259" key="1">
    <source>
        <dbReference type="PROSITE" id="PS50181"/>
    </source>
</evidence>
<dbReference type="OrthoDB" id="1086486at2759"/>
<evidence type="ECO:0000313" key="3">
    <source>
        <dbReference type="Proteomes" id="UP000008311"/>
    </source>
</evidence>
<dbReference type="InterPro" id="IPR001810">
    <property type="entry name" value="F-box_dom"/>
</dbReference>
<dbReference type="KEGG" id="rcu:8282924"/>
<dbReference type="InterPro" id="IPR050796">
    <property type="entry name" value="SCF_F-box_component"/>
</dbReference>
<name>B9SIG1_RICCO</name>
<dbReference type="Pfam" id="PF00646">
    <property type="entry name" value="F-box"/>
    <property type="match status" value="1"/>
</dbReference>
<proteinExistence type="predicted"/>
<dbReference type="OMA" id="SHSETHG"/>
<reference evidence="3" key="1">
    <citation type="journal article" date="2010" name="Nat. Biotechnol.">
        <title>Draft genome sequence of the oilseed species Ricinus communis.</title>
        <authorList>
            <person name="Chan A.P."/>
            <person name="Crabtree J."/>
            <person name="Zhao Q."/>
            <person name="Lorenzi H."/>
            <person name="Orvis J."/>
            <person name="Puiu D."/>
            <person name="Melake-Berhan A."/>
            <person name="Jones K.M."/>
            <person name="Redman J."/>
            <person name="Chen G."/>
            <person name="Cahoon E.B."/>
            <person name="Gedil M."/>
            <person name="Stanke M."/>
            <person name="Haas B.J."/>
            <person name="Wortman J.R."/>
            <person name="Fraser-Liggett C.M."/>
            <person name="Ravel J."/>
            <person name="Rabinowicz P.D."/>
        </authorList>
    </citation>
    <scope>NUCLEOTIDE SEQUENCE [LARGE SCALE GENOMIC DNA]</scope>
    <source>
        <strain evidence="3">cv. Hale</strain>
    </source>
</reference>
<dbReference type="Pfam" id="PF07734">
    <property type="entry name" value="FBA_1"/>
    <property type="match status" value="1"/>
</dbReference>
<dbReference type="EMBL" id="EQ973972">
    <property type="protein sequence ID" value="EEF36616.1"/>
    <property type="molecule type" value="Genomic_DNA"/>
</dbReference>
<dbReference type="PANTHER" id="PTHR31672:SF13">
    <property type="entry name" value="F-BOX PROTEIN CPR30-LIKE"/>
    <property type="match status" value="1"/>
</dbReference>
<dbReference type="STRING" id="3988.B9SIG1"/>
<dbReference type="SMART" id="SM00256">
    <property type="entry name" value="FBOX"/>
    <property type="match status" value="1"/>
</dbReference>
<sequence>MSIPVELVVEILAKLPVKSLMRFKSVSKSLHSIITDSEFVKLHSGPGRLLLVTSASKFQSITCEVLWGNSSGNHIIQNLDHPWDGDLEYYHDFYVHGSCNGLICLDIHERLNFYGLCNRRDLYLWNPTTNDFKALPTTSDISIMFNNVGFGYDNSIDDYKVVVIDRSTCELKRTRYIMIFTLKTNSWRRKEIQDVKCSRIQSGKGILCNGALHWTSHSETHGDIVLAFNLAMEEIAELPQPDTNSRLDDIAASDGKICLFYLLPREWRVEIWIMKEYGVKASYTKLTTETRDVTFGPLRSLSENGGAAAISSGGKLMKYSLEKAILYDSLYYEIITYNESLVPLNPIDQVG</sequence>
<dbReference type="CDD" id="cd22157">
    <property type="entry name" value="F-box_AtFBW1-like"/>
    <property type="match status" value="1"/>
</dbReference>
<dbReference type="InParanoid" id="B9SIG1"/>
<dbReference type="PROSITE" id="PS50181">
    <property type="entry name" value="FBOX"/>
    <property type="match status" value="1"/>
</dbReference>
<protein>
    <submittedName>
        <fullName evidence="2">Ubiquitin-protein ligase, putative</fullName>
    </submittedName>
</protein>
<dbReference type="SUPFAM" id="SSF81383">
    <property type="entry name" value="F-box domain"/>
    <property type="match status" value="1"/>
</dbReference>
<organism evidence="2 3">
    <name type="scientific">Ricinus communis</name>
    <name type="common">Castor bean</name>
    <dbReference type="NCBI Taxonomy" id="3988"/>
    <lineage>
        <taxon>Eukaryota</taxon>
        <taxon>Viridiplantae</taxon>
        <taxon>Streptophyta</taxon>
        <taxon>Embryophyta</taxon>
        <taxon>Tracheophyta</taxon>
        <taxon>Spermatophyta</taxon>
        <taxon>Magnoliopsida</taxon>
        <taxon>eudicotyledons</taxon>
        <taxon>Gunneridae</taxon>
        <taxon>Pentapetalae</taxon>
        <taxon>rosids</taxon>
        <taxon>fabids</taxon>
        <taxon>Malpighiales</taxon>
        <taxon>Euphorbiaceae</taxon>
        <taxon>Acalyphoideae</taxon>
        <taxon>Acalypheae</taxon>
        <taxon>Ricinus</taxon>
    </lineage>
</organism>
<dbReference type="AlphaFoldDB" id="B9SIG1"/>
<dbReference type="Gene3D" id="1.20.1280.50">
    <property type="match status" value="1"/>
</dbReference>
<dbReference type="InterPro" id="IPR006527">
    <property type="entry name" value="F-box-assoc_dom_typ1"/>
</dbReference>
<dbReference type="PANTHER" id="PTHR31672">
    <property type="entry name" value="BNACNNG10540D PROTEIN"/>
    <property type="match status" value="1"/>
</dbReference>
<dbReference type="InterPro" id="IPR017451">
    <property type="entry name" value="F-box-assoc_interact_dom"/>
</dbReference>
<keyword evidence="3" id="KW-1185">Reference proteome</keyword>
<keyword evidence="2" id="KW-0436">Ligase</keyword>
<dbReference type="GO" id="GO:0016874">
    <property type="term" value="F:ligase activity"/>
    <property type="evidence" value="ECO:0007669"/>
    <property type="project" value="UniProtKB-KW"/>
</dbReference>
<feature type="domain" description="F-box" evidence="1">
    <location>
        <begin position="1"/>
        <end position="42"/>
    </location>
</feature>
<accession>B9SIG1</accession>
<dbReference type="InterPro" id="IPR036047">
    <property type="entry name" value="F-box-like_dom_sf"/>
</dbReference>
<evidence type="ECO:0000313" key="2">
    <source>
        <dbReference type="EMBL" id="EEF36616.1"/>
    </source>
</evidence>